<accession>A0ABS0ABB3</accession>
<evidence type="ECO:0000313" key="7">
    <source>
        <dbReference type="EMBL" id="MBF4985857.1"/>
    </source>
</evidence>
<dbReference type="SUPFAM" id="SSF117892">
    <property type="entry name" value="Band 7/SPFH domain"/>
    <property type="match status" value="1"/>
</dbReference>
<evidence type="ECO:0000256" key="5">
    <source>
        <dbReference type="ARBA" id="ARBA00023136"/>
    </source>
</evidence>
<dbReference type="Gene3D" id="3.30.479.30">
    <property type="entry name" value="Band 7 domain"/>
    <property type="match status" value="1"/>
</dbReference>
<dbReference type="InterPro" id="IPR036013">
    <property type="entry name" value="Band_7/SPFH_dom_sf"/>
</dbReference>
<feature type="non-terminal residue" evidence="7">
    <location>
        <position position="163"/>
    </location>
</feature>
<evidence type="ECO:0000256" key="1">
    <source>
        <dbReference type="ARBA" id="ARBA00004167"/>
    </source>
</evidence>
<organism evidence="7 8">
    <name type="scientific">Nonlabens mediterrranea</name>
    <dbReference type="NCBI Taxonomy" id="1419947"/>
    <lineage>
        <taxon>Bacteria</taxon>
        <taxon>Pseudomonadati</taxon>
        <taxon>Bacteroidota</taxon>
        <taxon>Flavobacteriia</taxon>
        <taxon>Flavobacteriales</taxon>
        <taxon>Flavobacteriaceae</taxon>
        <taxon>Nonlabens</taxon>
    </lineage>
</organism>
<keyword evidence="5" id="KW-0472">Membrane</keyword>
<protein>
    <recommendedName>
        <fullName evidence="6">Band 7 domain-containing protein</fullName>
    </recommendedName>
</protein>
<evidence type="ECO:0000256" key="3">
    <source>
        <dbReference type="ARBA" id="ARBA00007161"/>
    </source>
</evidence>
<name>A0ABS0ABB3_9FLAO</name>
<dbReference type="InterPro" id="IPR001107">
    <property type="entry name" value="Band_7"/>
</dbReference>
<dbReference type="Pfam" id="PF01145">
    <property type="entry name" value="Band_7"/>
    <property type="match status" value="1"/>
</dbReference>
<reference evidence="7 8" key="1">
    <citation type="submission" date="2020-11" db="EMBL/GenBank/DDBJ databases">
        <title>P. mediterranea TC4 genome.</title>
        <authorList>
            <person name="Molmeret M."/>
        </authorList>
    </citation>
    <scope>NUCLEOTIDE SEQUENCE [LARGE SCALE GENOMIC DNA]</scope>
    <source>
        <strain evidence="7 8">TC4</strain>
    </source>
</reference>
<dbReference type="Proteomes" id="UP001194729">
    <property type="component" value="Unassembled WGS sequence"/>
</dbReference>
<proteinExistence type="inferred from homology"/>
<comment type="similarity">
    <text evidence="3">Belongs to the band 7/mec-2 family. Flotillin subfamily.</text>
</comment>
<keyword evidence="4" id="KW-1003">Cell membrane</keyword>
<dbReference type="InterPro" id="IPR027705">
    <property type="entry name" value="Flotillin_fam"/>
</dbReference>
<comment type="subcellular location">
    <subcellularLocation>
        <location evidence="2">Cell membrane</location>
    </subcellularLocation>
    <subcellularLocation>
        <location evidence="1">Membrane</location>
        <topology evidence="1">Single-pass membrane protein</topology>
    </subcellularLocation>
</comment>
<dbReference type="PANTHER" id="PTHR13806">
    <property type="entry name" value="FLOTILLIN-RELATED"/>
    <property type="match status" value="1"/>
</dbReference>
<dbReference type="EMBL" id="JADKYU010000872">
    <property type="protein sequence ID" value="MBF4985857.1"/>
    <property type="molecule type" value="Genomic_DNA"/>
</dbReference>
<comment type="caution">
    <text evidence="7">The sequence shown here is derived from an EMBL/GenBank/DDBJ whole genome shotgun (WGS) entry which is preliminary data.</text>
</comment>
<evidence type="ECO:0000313" key="8">
    <source>
        <dbReference type="Proteomes" id="UP001194729"/>
    </source>
</evidence>
<evidence type="ECO:0000256" key="4">
    <source>
        <dbReference type="ARBA" id="ARBA00022475"/>
    </source>
</evidence>
<keyword evidence="8" id="KW-1185">Reference proteome</keyword>
<sequence length="163" mass="18665">MIFQVCIYFLIIKLFYKKVPTANAIIRNGLGGTKVAISKGIYVIPSFHTYEILDMTSKSIRVELLDNNNLITKDDVRIDIKASFLMRINNELEFIKKVAHTIGVENASNKEHLKELFSAKFIESLKAVARQYTFETLIDSRNNYRDLVIQNIGTDLNGFTLEN</sequence>
<gene>
    <name evidence="7" type="ORF">FNJ87_16495</name>
</gene>
<evidence type="ECO:0000259" key="6">
    <source>
        <dbReference type="Pfam" id="PF01145"/>
    </source>
</evidence>
<evidence type="ECO:0000256" key="2">
    <source>
        <dbReference type="ARBA" id="ARBA00004236"/>
    </source>
</evidence>
<feature type="domain" description="Band 7" evidence="6">
    <location>
        <begin position="18"/>
        <end position="161"/>
    </location>
</feature>
<dbReference type="PANTHER" id="PTHR13806:SF31">
    <property type="entry name" value="FLOTILLIN-LIKE PROTEIN 1-RELATED"/>
    <property type="match status" value="1"/>
</dbReference>